<dbReference type="RefSeq" id="WP_244519741.1">
    <property type="nucleotide sequence ID" value="NZ_FNIT01000014.1"/>
</dbReference>
<dbReference type="Gene3D" id="1.10.260.40">
    <property type="entry name" value="lambda repressor-like DNA-binding domains"/>
    <property type="match status" value="1"/>
</dbReference>
<dbReference type="InterPro" id="IPR000843">
    <property type="entry name" value="HTH_LacI"/>
</dbReference>
<evidence type="ECO:0000313" key="6">
    <source>
        <dbReference type="EMBL" id="SDO80105.1"/>
    </source>
</evidence>
<keyword evidence="3" id="KW-0804">Transcription</keyword>
<dbReference type="SUPFAM" id="SSF47413">
    <property type="entry name" value="lambda repressor-like DNA-binding domains"/>
    <property type="match status" value="1"/>
</dbReference>
<evidence type="ECO:0000256" key="4">
    <source>
        <dbReference type="SAM" id="MobiDB-lite"/>
    </source>
</evidence>
<evidence type="ECO:0000256" key="2">
    <source>
        <dbReference type="ARBA" id="ARBA00023125"/>
    </source>
</evidence>
<dbReference type="PANTHER" id="PTHR30146">
    <property type="entry name" value="LACI-RELATED TRANSCRIPTIONAL REPRESSOR"/>
    <property type="match status" value="1"/>
</dbReference>
<dbReference type="CDD" id="cd01392">
    <property type="entry name" value="HTH_LacI"/>
    <property type="match status" value="1"/>
</dbReference>
<dbReference type="GO" id="GO:0000976">
    <property type="term" value="F:transcription cis-regulatory region binding"/>
    <property type="evidence" value="ECO:0007669"/>
    <property type="project" value="TreeGrafter"/>
</dbReference>
<organism evidence="6 7">
    <name type="scientific">Aureimonas jatrophae</name>
    <dbReference type="NCBI Taxonomy" id="1166073"/>
    <lineage>
        <taxon>Bacteria</taxon>
        <taxon>Pseudomonadati</taxon>
        <taxon>Pseudomonadota</taxon>
        <taxon>Alphaproteobacteria</taxon>
        <taxon>Hyphomicrobiales</taxon>
        <taxon>Aurantimonadaceae</taxon>
        <taxon>Aureimonas</taxon>
    </lineage>
</organism>
<accession>A0A1H0MIG2</accession>
<dbReference type="InterPro" id="IPR010982">
    <property type="entry name" value="Lambda_DNA-bd_dom_sf"/>
</dbReference>
<feature type="domain" description="HTH lacI-type" evidence="5">
    <location>
        <begin position="26"/>
        <end position="80"/>
    </location>
</feature>
<dbReference type="PANTHER" id="PTHR30146:SF138">
    <property type="entry name" value="TRANSCRIPTIONAL REGULATORY PROTEIN"/>
    <property type="match status" value="1"/>
</dbReference>
<keyword evidence="1" id="KW-0805">Transcription regulation</keyword>
<evidence type="ECO:0000259" key="5">
    <source>
        <dbReference type="PROSITE" id="PS50932"/>
    </source>
</evidence>
<dbReference type="Gene3D" id="3.40.50.2300">
    <property type="match status" value="2"/>
</dbReference>
<name>A0A1H0MIG2_9HYPH</name>
<keyword evidence="2" id="KW-0238">DNA-binding</keyword>
<dbReference type="SMART" id="SM00354">
    <property type="entry name" value="HTH_LACI"/>
    <property type="match status" value="1"/>
</dbReference>
<dbReference type="EMBL" id="FNIT01000014">
    <property type="protein sequence ID" value="SDO80105.1"/>
    <property type="molecule type" value="Genomic_DNA"/>
</dbReference>
<keyword evidence="7" id="KW-1185">Reference proteome</keyword>
<dbReference type="Pfam" id="PF13377">
    <property type="entry name" value="Peripla_BP_3"/>
    <property type="match status" value="1"/>
</dbReference>
<feature type="region of interest" description="Disordered" evidence="4">
    <location>
        <begin position="1"/>
        <end position="22"/>
    </location>
</feature>
<dbReference type="CDD" id="cd06273">
    <property type="entry name" value="PBP1_LacI-like"/>
    <property type="match status" value="1"/>
</dbReference>
<dbReference type="GO" id="GO:0003700">
    <property type="term" value="F:DNA-binding transcription factor activity"/>
    <property type="evidence" value="ECO:0007669"/>
    <property type="project" value="TreeGrafter"/>
</dbReference>
<reference evidence="6 7" key="1">
    <citation type="submission" date="2016-10" db="EMBL/GenBank/DDBJ databases">
        <authorList>
            <person name="de Groot N.N."/>
        </authorList>
    </citation>
    <scope>NUCLEOTIDE SEQUENCE [LARGE SCALE GENOMIC DNA]</scope>
    <source>
        <strain evidence="7">L7-484,KACC 16230,DSM 25025</strain>
    </source>
</reference>
<dbReference type="STRING" id="1166073.SAMN05192530_11410"/>
<sequence>MKTMGEGANGAPRRGAGRNGMAVPGVGLRDVAQAVGVSTATVSRAINRPEVVSVELRERIAAVIADLGWIPDGAARALTTGRSQTIGAVFPTLGLGDFPRAANAIQRHLLAQGYTLLLACSEYDPEQEFRQVRKFAERGVDGVILVGLAHHPDLVPFLQQRKLPFISSFVFDSARPGRCVGPDNHKALVRMTDYLAELGHVRFAVIAQETENNDRAGARLAGIRDALAMRGLAVRPQHLAIGTWTIEEGRKLFAQVMDTDPRPTAIVCGNAPLAVGAILEAAARGVRVPEDVSIVGYDDIEIMSHLPVPVTTVRVPGEEIGLRAARLILDLVGGREPDYPLESEAEIVVRASSGPPPGEGPASPRLHPAG</sequence>
<feature type="region of interest" description="Disordered" evidence="4">
    <location>
        <begin position="349"/>
        <end position="370"/>
    </location>
</feature>
<protein>
    <submittedName>
        <fullName evidence="6">Transcriptional regulator, LacI family</fullName>
    </submittedName>
</protein>
<dbReference type="AlphaFoldDB" id="A0A1H0MIG2"/>
<proteinExistence type="predicted"/>
<dbReference type="Proteomes" id="UP000198793">
    <property type="component" value="Unassembled WGS sequence"/>
</dbReference>
<dbReference type="PROSITE" id="PS00356">
    <property type="entry name" value="HTH_LACI_1"/>
    <property type="match status" value="1"/>
</dbReference>
<dbReference type="SUPFAM" id="SSF53822">
    <property type="entry name" value="Periplasmic binding protein-like I"/>
    <property type="match status" value="1"/>
</dbReference>
<evidence type="ECO:0000256" key="1">
    <source>
        <dbReference type="ARBA" id="ARBA00023015"/>
    </source>
</evidence>
<evidence type="ECO:0000313" key="7">
    <source>
        <dbReference type="Proteomes" id="UP000198793"/>
    </source>
</evidence>
<dbReference type="InterPro" id="IPR046335">
    <property type="entry name" value="LacI/GalR-like_sensor"/>
</dbReference>
<dbReference type="PROSITE" id="PS50932">
    <property type="entry name" value="HTH_LACI_2"/>
    <property type="match status" value="1"/>
</dbReference>
<dbReference type="Pfam" id="PF00356">
    <property type="entry name" value="LacI"/>
    <property type="match status" value="1"/>
</dbReference>
<feature type="compositionally biased region" description="Low complexity" evidence="4">
    <location>
        <begin position="1"/>
        <end position="14"/>
    </location>
</feature>
<evidence type="ECO:0000256" key="3">
    <source>
        <dbReference type="ARBA" id="ARBA00023163"/>
    </source>
</evidence>
<dbReference type="InterPro" id="IPR028082">
    <property type="entry name" value="Peripla_BP_I"/>
</dbReference>
<gene>
    <name evidence="6" type="ORF">SAMN05192530_11410</name>
</gene>